<evidence type="ECO:0000313" key="2">
    <source>
        <dbReference type="Proteomes" id="UP000683246"/>
    </source>
</evidence>
<dbReference type="Proteomes" id="UP000683246">
    <property type="component" value="Chromosome"/>
</dbReference>
<sequence>MKKEMIAPCGMNCELCIAYLAQKNDINKQGFHRTYCPGCRPRGQHCLHMANKCEKIGKGLVEFCYRCDDFPCTRLRALDKRYRTKYHMSMIENLEYIQKHGMKDFLQKEEDKWRCPECKENICCHNGLCMHCHLEVLKNNKKYCWDDSVK</sequence>
<keyword evidence="2" id="KW-1185">Reference proteome</keyword>
<dbReference type="AlphaFoldDB" id="A0A8J8MMM4"/>
<reference evidence="1" key="1">
    <citation type="submission" date="2020-07" db="EMBL/GenBank/DDBJ databases">
        <title>Vallitalea pronyensis genome.</title>
        <authorList>
            <person name="Postec A."/>
        </authorList>
    </citation>
    <scope>NUCLEOTIDE SEQUENCE</scope>
    <source>
        <strain evidence="1">FatNI3</strain>
    </source>
</reference>
<dbReference type="KEGG" id="vpy:HZI73_20550"/>
<dbReference type="EMBL" id="CP058649">
    <property type="protein sequence ID" value="QUI24545.1"/>
    <property type="molecule type" value="Genomic_DNA"/>
</dbReference>
<accession>A0A8J8MMM4</accession>
<gene>
    <name evidence="1" type="ORF">HZI73_20550</name>
</gene>
<dbReference type="RefSeq" id="WP_246552232.1">
    <property type="nucleotide sequence ID" value="NZ_CP058649.1"/>
</dbReference>
<proteinExistence type="predicted"/>
<dbReference type="InterPro" id="IPR024227">
    <property type="entry name" value="DUF3795"/>
</dbReference>
<organism evidence="1 2">
    <name type="scientific">Vallitalea pronyensis</name>
    <dbReference type="NCBI Taxonomy" id="1348613"/>
    <lineage>
        <taxon>Bacteria</taxon>
        <taxon>Bacillati</taxon>
        <taxon>Bacillota</taxon>
        <taxon>Clostridia</taxon>
        <taxon>Lachnospirales</taxon>
        <taxon>Vallitaleaceae</taxon>
        <taxon>Vallitalea</taxon>
    </lineage>
</organism>
<evidence type="ECO:0000313" key="1">
    <source>
        <dbReference type="EMBL" id="QUI24545.1"/>
    </source>
</evidence>
<protein>
    <submittedName>
        <fullName evidence="1">DUF3795 domain-containing protein</fullName>
    </submittedName>
</protein>
<dbReference type="Pfam" id="PF12675">
    <property type="entry name" value="DUF3795"/>
    <property type="match status" value="1"/>
</dbReference>
<name>A0A8J8MMM4_9FIRM</name>